<dbReference type="GO" id="GO:0006879">
    <property type="term" value="P:intracellular iron ion homeostasis"/>
    <property type="evidence" value="ECO:0007669"/>
    <property type="project" value="UniProtKB-KW"/>
</dbReference>
<comment type="caution">
    <text evidence="4">The sequence shown here is derived from an EMBL/GenBank/DDBJ whole genome shotgun (WGS) entry which is preliminary data.</text>
</comment>
<gene>
    <name evidence="4" type="ORF">ASR47_1001427</name>
</gene>
<evidence type="ECO:0000256" key="2">
    <source>
        <dbReference type="ARBA" id="ARBA00022723"/>
    </source>
</evidence>
<keyword evidence="5" id="KW-1185">Reference proteome</keyword>
<dbReference type="InterPro" id="IPR054581">
    <property type="entry name" value="EncFtn-like"/>
</dbReference>
<keyword evidence="3" id="KW-0408">Iron</keyword>
<protein>
    <submittedName>
        <fullName evidence="4">Uncharacterized protein</fullName>
    </submittedName>
</protein>
<evidence type="ECO:0000313" key="5">
    <source>
        <dbReference type="Proteomes" id="UP000092713"/>
    </source>
</evidence>
<dbReference type="PATRIC" id="fig|1747903.4.peg.440"/>
<dbReference type="RefSeq" id="WP_065310706.1">
    <property type="nucleotide sequence ID" value="NZ_LOCQ01000062.1"/>
</dbReference>
<dbReference type="STRING" id="1747903.ASR47_1001427"/>
<evidence type="ECO:0000313" key="4">
    <source>
        <dbReference type="EMBL" id="OBV36948.1"/>
    </source>
</evidence>
<organism evidence="4 5">
    <name type="scientific">Janthinobacterium psychrotolerans</name>
    <dbReference type="NCBI Taxonomy" id="1747903"/>
    <lineage>
        <taxon>Bacteria</taxon>
        <taxon>Pseudomonadati</taxon>
        <taxon>Pseudomonadota</taxon>
        <taxon>Betaproteobacteria</taxon>
        <taxon>Burkholderiales</taxon>
        <taxon>Oxalobacteraceae</taxon>
        <taxon>Janthinobacterium</taxon>
    </lineage>
</organism>
<dbReference type="Gene3D" id="6.10.140.1960">
    <property type="match status" value="1"/>
</dbReference>
<dbReference type="OrthoDB" id="9796238at2"/>
<dbReference type="GO" id="GO:0046872">
    <property type="term" value="F:metal ion binding"/>
    <property type="evidence" value="ECO:0007669"/>
    <property type="project" value="UniProtKB-KW"/>
</dbReference>
<dbReference type="Proteomes" id="UP000092713">
    <property type="component" value="Unassembled WGS sequence"/>
</dbReference>
<keyword evidence="1" id="KW-0409">Iron storage</keyword>
<proteinExistence type="predicted"/>
<dbReference type="Pfam" id="PF22277">
    <property type="entry name" value="EncFtn-like"/>
    <property type="match status" value="1"/>
</dbReference>
<reference evidence="4 5" key="1">
    <citation type="submission" date="2016-04" db="EMBL/GenBank/DDBJ databases">
        <title>Draft genome sequence of Janthinobacterium psychrotolerans sp. nov., isolated from freshwater sediments in Denmark.</title>
        <authorList>
            <person name="Gong X."/>
            <person name="Skrivergaard S."/>
            <person name="Korsgaard B.S."/>
            <person name="Schreiber L."/>
            <person name="Marshall I.P."/>
            <person name="Finster K."/>
            <person name="Schramm A."/>
        </authorList>
    </citation>
    <scope>NUCLEOTIDE SEQUENCE [LARGE SCALE GENOMIC DNA]</scope>
    <source>
        <strain evidence="4 5">S3-2</strain>
    </source>
</reference>
<dbReference type="AlphaFoldDB" id="A0A1A7BXV4"/>
<dbReference type="EMBL" id="LOCQ01000062">
    <property type="protein sequence ID" value="OBV36948.1"/>
    <property type="molecule type" value="Genomic_DNA"/>
</dbReference>
<name>A0A1A7BXV4_9BURK</name>
<accession>A0A1A7BXV4</accession>
<sequence>MSHLPLEESGLPATALDMHRAIGALVAALQALDVNSQRFEACTDPELRRVLAHAGDTSRREAAMLFEWMRRRDARLDKEMKEALFKAGPIVAQFHYDETVK</sequence>
<evidence type="ECO:0000256" key="3">
    <source>
        <dbReference type="ARBA" id="ARBA00023004"/>
    </source>
</evidence>
<evidence type="ECO:0000256" key="1">
    <source>
        <dbReference type="ARBA" id="ARBA00022434"/>
    </source>
</evidence>
<keyword evidence="2" id="KW-0479">Metal-binding</keyword>